<keyword evidence="2" id="KW-0812">Transmembrane</keyword>
<feature type="transmembrane region" description="Helical" evidence="2">
    <location>
        <begin position="86"/>
        <end position="110"/>
    </location>
</feature>
<keyword evidence="4" id="KW-1185">Reference proteome</keyword>
<sequence>MVHKLKASCLLLDSYGSERFSMHDVVHDVAILIASRDHHVLMGRNDMISREWPGEDTLRKCTTIILSNGDTSELPEDYEGGTPPRITVVAVVVSTVVFNIALVAFIYVLLRRRNRKQETGSMEKLDRRNSFKSNRSHTKKWFKFKQ</sequence>
<dbReference type="AlphaFoldDB" id="A0AA39T5Q9"/>
<feature type="region of interest" description="Disordered" evidence="1">
    <location>
        <begin position="118"/>
        <end position="146"/>
    </location>
</feature>
<gene>
    <name evidence="3" type="ORF">LWI29_022695</name>
</gene>
<dbReference type="EMBL" id="JAUESC010000003">
    <property type="protein sequence ID" value="KAK0601278.1"/>
    <property type="molecule type" value="Genomic_DNA"/>
</dbReference>
<evidence type="ECO:0000313" key="4">
    <source>
        <dbReference type="Proteomes" id="UP001168877"/>
    </source>
</evidence>
<protein>
    <submittedName>
        <fullName evidence="3">Uncharacterized protein</fullName>
    </submittedName>
</protein>
<reference evidence="3" key="2">
    <citation type="submission" date="2023-06" db="EMBL/GenBank/DDBJ databases">
        <authorList>
            <person name="Swenson N.G."/>
            <person name="Wegrzyn J.L."/>
            <person name="Mcevoy S.L."/>
        </authorList>
    </citation>
    <scope>NUCLEOTIDE SEQUENCE</scope>
    <source>
        <strain evidence="3">NS2018</strain>
        <tissue evidence="3">Leaf</tissue>
    </source>
</reference>
<dbReference type="Proteomes" id="UP001168877">
    <property type="component" value="Unassembled WGS sequence"/>
</dbReference>
<reference evidence="3" key="1">
    <citation type="journal article" date="2022" name="Plant J.">
        <title>Strategies of tolerance reflected in two North American maple genomes.</title>
        <authorList>
            <person name="McEvoy S.L."/>
            <person name="Sezen U.U."/>
            <person name="Trouern-Trend A."/>
            <person name="McMahon S.M."/>
            <person name="Schaberg P.G."/>
            <person name="Yang J."/>
            <person name="Wegrzyn J.L."/>
            <person name="Swenson N.G."/>
        </authorList>
    </citation>
    <scope>NUCLEOTIDE SEQUENCE</scope>
    <source>
        <strain evidence="3">NS2018</strain>
    </source>
</reference>
<feature type="compositionally biased region" description="Basic residues" evidence="1">
    <location>
        <begin position="134"/>
        <end position="146"/>
    </location>
</feature>
<keyword evidence="2" id="KW-0472">Membrane</keyword>
<comment type="caution">
    <text evidence="3">The sequence shown here is derived from an EMBL/GenBank/DDBJ whole genome shotgun (WGS) entry which is preliminary data.</text>
</comment>
<organism evidence="3 4">
    <name type="scientific">Acer saccharum</name>
    <name type="common">Sugar maple</name>
    <dbReference type="NCBI Taxonomy" id="4024"/>
    <lineage>
        <taxon>Eukaryota</taxon>
        <taxon>Viridiplantae</taxon>
        <taxon>Streptophyta</taxon>
        <taxon>Embryophyta</taxon>
        <taxon>Tracheophyta</taxon>
        <taxon>Spermatophyta</taxon>
        <taxon>Magnoliopsida</taxon>
        <taxon>eudicotyledons</taxon>
        <taxon>Gunneridae</taxon>
        <taxon>Pentapetalae</taxon>
        <taxon>rosids</taxon>
        <taxon>malvids</taxon>
        <taxon>Sapindales</taxon>
        <taxon>Sapindaceae</taxon>
        <taxon>Hippocastanoideae</taxon>
        <taxon>Acereae</taxon>
        <taxon>Acer</taxon>
    </lineage>
</organism>
<feature type="compositionally biased region" description="Basic and acidic residues" evidence="1">
    <location>
        <begin position="118"/>
        <end position="129"/>
    </location>
</feature>
<proteinExistence type="predicted"/>
<keyword evidence="2" id="KW-1133">Transmembrane helix</keyword>
<name>A0AA39T5Q9_ACESA</name>
<evidence type="ECO:0000313" key="3">
    <source>
        <dbReference type="EMBL" id="KAK0601278.1"/>
    </source>
</evidence>
<accession>A0AA39T5Q9</accession>
<evidence type="ECO:0000256" key="1">
    <source>
        <dbReference type="SAM" id="MobiDB-lite"/>
    </source>
</evidence>
<evidence type="ECO:0000256" key="2">
    <source>
        <dbReference type="SAM" id="Phobius"/>
    </source>
</evidence>